<evidence type="ECO:0000313" key="3">
    <source>
        <dbReference type="Proteomes" id="UP000554235"/>
    </source>
</evidence>
<dbReference type="InterPro" id="IPR000719">
    <property type="entry name" value="Prot_kinase_dom"/>
</dbReference>
<proteinExistence type="predicted"/>
<dbReference type="PANTHER" id="PTHR37542:SF3">
    <property type="entry name" value="PRION-INHIBITION AND PROPAGATION HELO DOMAIN-CONTAINING PROTEIN"/>
    <property type="match status" value="1"/>
</dbReference>
<protein>
    <submittedName>
        <fullName evidence="2">Het-s domain</fullName>
    </submittedName>
</protein>
<name>A0A8H4L3G2_9HYPO</name>
<dbReference type="SUPFAM" id="SSF56112">
    <property type="entry name" value="Protein kinase-like (PK-like)"/>
    <property type="match status" value="1"/>
</dbReference>
<dbReference type="GO" id="GO:0005524">
    <property type="term" value="F:ATP binding"/>
    <property type="evidence" value="ECO:0007669"/>
    <property type="project" value="InterPro"/>
</dbReference>
<accession>A0A8H4L3G2</accession>
<dbReference type="InterPro" id="IPR011009">
    <property type="entry name" value="Kinase-like_dom_sf"/>
</dbReference>
<dbReference type="OrthoDB" id="1911848at2759"/>
<dbReference type="Pfam" id="PF07714">
    <property type="entry name" value="PK_Tyr_Ser-Thr"/>
    <property type="match status" value="1"/>
</dbReference>
<reference evidence="2 3" key="1">
    <citation type="submission" date="2020-01" db="EMBL/GenBank/DDBJ databases">
        <title>Identification and distribution of gene clusters putatively required for synthesis of sphingolipid metabolism inhibitors in phylogenetically diverse species of the filamentous fungus Fusarium.</title>
        <authorList>
            <person name="Kim H.-S."/>
            <person name="Busman M."/>
            <person name="Brown D.W."/>
            <person name="Divon H."/>
            <person name="Uhlig S."/>
            <person name="Proctor R.H."/>
        </authorList>
    </citation>
    <scope>NUCLEOTIDE SEQUENCE [LARGE SCALE GENOMIC DNA]</scope>
    <source>
        <strain evidence="2 3">NRRL 20459</strain>
    </source>
</reference>
<dbReference type="GO" id="GO:0004672">
    <property type="term" value="F:protein kinase activity"/>
    <property type="evidence" value="ECO:0007669"/>
    <property type="project" value="InterPro"/>
</dbReference>
<dbReference type="PANTHER" id="PTHR37542">
    <property type="entry name" value="HELO DOMAIN-CONTAINING PROTEIN-RELATED"/>
    <property type="match status" value="1"/>
</dbReference>
<keyword evidence="3" id="KW-1185">Reference proteome</keyword>
<dbReference type="EMBL" id="JAADYS010001741">
    <property type="protein sequence ID" value="KAF4461321.1"/>
    <property type="molecule type" value="Genomic_DNA"/>
</dbReference>
<gene>
    <name evidence="2" type="ORF">FALBO_11880</name>
</gene>
<comment type="caution">
    <text evidence="2">The sequence shown here is derived from an EMBL/GenBank/DDBJ whole genome shotgun (WGS) entry which is preliminary data.</text>
</comment>
<dbReference type="InterPro" id="IPR001245">
    <property type="entry name" value="Ser-Thr/Tyr_kinase_cat_dom"/>
</dbReference>
<dbReference type="PROSITE" id="PS50011">
    <property type="entry name" value="PROTEIN_KINASE_DOM"/>
    <property type="match status" value="1"/>
</dbReference>
<evidence type="ECO:0000259" key="1">
    <source>
        <dbReference type="PROSITE" id="PS50011"/>
    </source>
</evidence>
<dbReference type="AlphaFoldDB" id="A0A8H4L3G2"/>
<evidence type="ECO:0000313" key="2">
    <source>
        <dbReference type="EMBL" id="KAF4461321.1"/>
    </source>
</evidence>
<sequence length="498" mass="56429">MELAGVVLAAVSAVPVLIDYGQRIYRRVQDKKNLVPIAQELSLFGLEDRRNQVAVLVGLAQSILKSRIIEPEHKDRLVKTWDRMKELFIRLDKLTDIATNHSIRGSWERYKAQNELIDIGKEGMLTRLRNEFRDDVMMLREQLKDPSPLYLSPRDLTVIDDAGDYPVRMMRGRLTASRDLLSFIGESKPYTLNTKAEFQESINILAQKLSQAQPDTGILPFLGYRDEIGHDGGAFQLIFHSPSNMVAPPTLATHIAANRSKPSLNARVDFCYQLASAVLHTEVLGLVHKNIRPENILVYPSDAMRSPIAKPGEDIPALTLCGWQYAREVEQGTTRLTGDITLQRKIYQHPERQLPTAEREYSMAHDVYSLGVCMLEILCWESVLQPSPPFVSQAFVDTFNNLGFQPNDRDPGDCYTKFPNKNKAVLLSMCDKFIPCESGTKMTRIVRDFLMCLDDNVHQDSDDDLSQYVLSNETDRIKVAMNFVDTALNDLRNIQASI</sequence>
<feature type="domain" description="Protein kinase" evidence="1">
    <location>
        <begin position="111"/>
        <end position="488"/>
    </location>
</feature>
<dbReference type="Gene3D" id="1.10.510.10">
    <property type="entry name" value="Transferase(Phosphotransferase) domain 1"/>
    <property type="match status" value="1"/>
</dbReference>
<organism evidence="2 3">
    <name type="scientific">Fusarium albosuccineum</name>
    <dbReference type="NCBI Taxonomy" id="1237068"/>
    <lineage>
        <taxon>Eukaryota</taxon>
        <taxon>Fungi</taxon>
        <taxon>Dikarya</taxon>
        <taxon>Ascomycota</taxon>
        <taxon>Pezizomycotina</taxon>
        <taxon>Sordariomycetes</taxon>
        <taxon>Hypocreomycetidae</taxon>
        <taxon>Hypocreales</taxon>
        <taxon>Nectriaceae</taxon>
        <taxon>Fusarium</taxon>
        <taxon>Fusarium decemcellulare species complex</taxon>
    </lineage>
</organism>
<dbReference type="Proteomes" id="UP000554235">
    <property type="component" value="Unassembled WGS sequence"/>
</dbReference>